<feature type="compositionally biased region" description="Basic residues" evidence="1">
    <location>
        <begin position="41"/>
        <end position="50"/>
    </location>
</feature>
<sequence>MPTRTIAQLAAREAELVTELSEVRAEIAARAGQVDPPAKPAPKRRTRVKS</sequence>
<evidence type="ECO:0000313" key="3">
    <source>
        <dbReference type="Proteomes" id="UP000466431"/>
    </source>
</evidence>
<proteinExistence type="predicted"/>
<dbReference type="EMBL" id="AP022591">
    <property type="protein sequence ID" value="BBY43240.1"/>
    <property type="molecule type" value="Genomic_DNA"/>
</dbReference>
<feature type="region of interest" description="Disordered" evidence="1">
    <location>
        <begin position="31"/>
        <end position="50"/>
    </location>
</feature>
<dbReference type="KEGG" id="mcee:MCEL_15350"/>
<dbReference type="Proteomes" id="UP000466431">
    <property type="component" value="Chromosome"/>
</dbReference>
<accession>A0A7I7RG57</accession>
<protein>
    <submittedName>
        <fullName evidence="2">Uncharacterized protein</fullName>
    </submittedName>
</protein>
<dbReference type="AlphaFoldDB" id="A0A7I7RG57"/>
<evidence type="ECO:0000256" key="1">
    <source>
        <dbReference type="SAM" id="MobiDB-lite"/>
    </source>
</evidence>
<gene>
    <name evidence="2" type="ORF">MCEL_15350</name>
</gene>
<evidence type="ECO:0000313" key="2">
    <source>
        <dbReference type="EMBL" id="BBY43240.1"/>
    </source>
</evidence>
<keyword evidence="3" id="KW-1185">Reference proteome</keyword>
<reference evidence="2 3" key="1">
    <citation type="journal article" date="2019" name="Emerg. Microbes Infect.">
        <title>Comprehensive subspecies identification of 175 nontuberculous mycobacteria species based on 7547 genomic profiles.</title>
        <authorList>
            <person name="Matsumoto Y."/>
            <person name="Kinjo T."/>
            <person name="Motooka D."/>
            <person name="Nabeya D."/>
            <person name="Jung N."/>
            <person name="Uechi K."/>
            <person name="Horii T."/>
            <person name="Iida T."/>
            <person name="Fujita J."/>
            <person name="Nakamura S."/>
        </authorList>
    </citation>
    <scope>NUCLEOTIDE SEQUENCE [LARGE SCALE GENOMIC DNA]</scope>
    <source>
        <strain evidence="2 3">JCM 18439</strain>
    </source>
</reference>
<name>A0A7I7RG57_MYCCF</name>
<organism evidence="2 3">
    <name type="scientific">Mycolicibacterium celeriflavum</name>
    <name type="common">Mycobacterium celeriflavum</name>
    <dbReference type="NCBI Taxonomy" id="1249101"/>
    <lineage>
        <taxon>Bacteria</taxon>
        <taxon>Bacillati</taxon>
        <taxon>Actinomycetota</taxon>
        <taxon>Actinomycetes</taxon>
        <taxon>Mycobacteriales</taxon>
        <taxon>Mycobacteriaceae</taxon>
        <taxon>Mycolicibacterium</taxon>
    </lineage>
</organism>